<dbReference type="AlphaFoldDB" id="A0A832ZUK2"/>
<reference evidence="12" key="1">
    <citation type="journal article" date="2020" name="ISME J.">
        <title>Gammaproteobacteria mediating utilization of methyl-, sulfur- and petroleum organic compounds in deep ocean hydrothermal plumes.</title>
        <authorList>
            <person name="Zhou Z."/>
            <person name="Liu Y."/>
            <person name="Pan J."/>
            <person name="Cron B.R."/>
            <person name="Toner B.M."/>
            <person name="Anantharaman K."/>
            <person name="Breier J.A."/>
            <person name="Dick G.J."/>
            <person name="Li M."/>
        </authorList>
    </citation>
    <scope>NUCLEOTIDE SEQUENCE</scope>
    <source>
        <strain evidence="12">SZUA-1515</strain>
    </source>
</reference>
<dbReference type="SUPFAM" id="SSF56808">
    <property type="entry name" value="Ribosomal protein L1"/>
    <property type="match status" value="1"/>
</dbReference>
<dbReference type="PANTHER" id="PTHR36427">
    <property type="entry name" value="54S RIBOSOMAL PROTEIN L1, MITOCHONDRIAL"/>
    <property type="match status" value="1"/>
</dbReference>
<keyword evidence="3 11" id="KW-0678">Repressor</keyword>
<comment type="subunit">
    <text evidence="2 11">Part of the 50S ribosomal subunit.</text>
</comment>
<sequence length="220" mass="24642">MKAILSNFLEAVKKAKELKGSRNFKQSVEVIINIKGVDLTKPENRFSEIVELPHELGRKRRKICIIASGNLAMTAKRIQGVDRVIEKEELEALVGNRREAKKLASRYDFFLVEPALVGLAARALGAALGARGKNPIPIPPGQDLERMVQRYANSVTVRMRKIPQVAAIVGTEEMEDQKIAENAEAVFNRVVEKLEKRIRNINSVYVKTTMGKPVEVEIKE</sequence>
<dbReference type="FunFam" id="3.40.50.790:FF:000005">
    <property type="entry name" value="50S ribosomal protein L1"/>
    <property type="match status" value="1"/>
</dbReference>
<evidence type="ECO:0000256" key="4">
    <source>
        <dbReference type="ARBA" id="ARBA00022555"/>
    </source>
</evidence>
<dbReference type="Proteomes" id="UP000608579">
    <property type="component" value="Unassembled WGS sequence"/>
</dbReference>
<proteinExistence type="inferred from homology"/>
<keyword evidence="4 11" id="KW-0820">tRNA-binding</keyword>
<dbReference type="GO" id="GO:0019843">
    <property type="term" value="F:rRNA binding"/>
    <property type="evidence" value="ECO:0007669"/>
    <property type="project" value="UniProtKB-UniRule"/>
</dbReference>
<keyword evidence="8 11" id="KW-0689">Ribosomal protein</keyword>
<dbReference type="PANTHER" id="PTHR36427:SF3">
    <property type="entry name" value="LARGE RIBOSOMAL SUBUNIT PROTEIN UL1M"/>
    <property type="match status" value="1"/>
</dbReference>
<evidence type="ECO:0000256" key="1">
    <source>
        <dbReference type="ARBA" id="ARBA00010531"/>
    </source>
</evidence>
<dbReference type="Gene3D" id="3.40.50.790">
    <property type="match status" value="1"/>
</dbReference>
<dbReference type="GO" id="GO:0015934">
    <property type="term" value="C:large ribosomal subunit"/>
    <property type="evidence" value="ECO:0007669"/>
    <property type="project" value="InterPro"/>
</dbReference>
<dbReference type="NCBIfam" id="NF003244">
    <property type="entry name" value="PRK04203.1"/>
    <property type="match status" value="1"/>
</dbReference>
<evidence type="ECO:0000313" key="12">
    <source>
        <dbReference type="EMBL" id="HIQ29112.1"/>
    </source>
</evidence>
<dbReference type="CDD" id="cd00403">
    <property type="entry name" value="Ribosomal_L1"/>
    <property type="match status" value="1"/>
</dbReference>
<evidence type="ECO:0000313" key="13">
    <source>
        <dbReference type="Proteomes" id="UP000608579"/>
    </source>
</evidence>
<evidence type="ECO:0000256" key="7">
    <source>
        <dbReference type="ARBA" id="ARBA00022884"/>
    </source>
</evidence>
<dbReference type="GO" id="GO:0006417">
    <property type="term" value="P:regulation of translation"/>
    <property type="evidence" value="ECO:0007669"/>
    <property type="project" value="UniProtKB-KW"/>
</dbReference>
<dbReference type="PIRSF" id="PIRSF002155">
    <property type="entry name" value="Ribosomal_L1"/>
    <property type="match status" value="1"/>
</dbReference>
<dbReference type="InterPro" id="IPR002143">
    <property type="entry name" value="Ribosomal_uL1"/>
</dbReference>
<name>A0A832ZUK2_CALS0</name>
<keyword evidence="6 11" id="KW-0810">Translation regulation</keyword>
<evidence type="ECO:0000256" key="2">
    <source>
        <dbReference type="ARBA" id="ARBA00011838"/>
    </source>
</evidence>
<organism evidence="12 13">
    <name type="scientific">Caldiarchaeum subterraneum</name>
    <dbReference type="NCBI Taxonomy" id="311458"/>
    <lineage>
        <taxon>Archaea</taxon>
        <taxon>Nitrososphaerota</taxon>
        <taxon>Candidatus Caldarchaeales</taxon>
        <taxon>Candidatus Caldarchaeaceae</taxon>
        <taxon>Candidatus Caldarchaeum</taxon>
    </lineage>
</organism>
<dbReference type="InterPro" id="IPR023669">
    <property type="entry name" value="Ribosomal_uL1_arc"/>
</dbReference>
<comment type="function">
    <text evidence="11">Binds directly to 23S rRNA. Probably involved in E site tRNA release.</text>
</comment>
<comment type="function">
    <text evidence="11">Protein L1 is also a translational repressor protein, it controls the translation of its operon by binding to its mRNA.</text>
</comment>
<evidence type="ECO:0000256" key="6">
    <source>
        <dbReference type="ARBA" id="ARBA00022845"/>
    </source>
</evidence>
<comment type="function">
    <text evidence="10">Probably involved in E site tRNA release. Binds directly to 23S rRNA.</text>
</comment>
<dbReference type="GO" id="GO:0006412">
    <property type="term" value="P:translation"/>
    <property type="evidence" value="ECO:0007669"/>
    <property type="project" value="UniProtKB-UniRule"/>
</dbReference>
<evidence type="ECO:0000256" key="11">
    <source>
        <dbReference type="HAMAP-Rule" id="MF_01318"/>
    </source>
</evidence>
<comment type="similarity">
    <text evidence="1 11">Belongs to the universal ribosomal protein uL1 family.</text>
</comment>
<dbReference type="HAMAP" id="MF_01318_A">
    <property type="entry name" value="Ribosomal_uL1_A"/>
    <property type="match status" value="1"/>
</dbReference>
<evidence type="ECO:0000256" key="3">
    <source>
        <dbReference type="ARBA" id="ARBA00022491"/>
    </source>
</evidence>
<protein>
    <recommendedName>
        <fullName evidence="11">Large ribosomal subunit protein uL1</fullName>
    </recommendedName>
</protein>
<keyword evidence="9 11" id="KW-0687">Ribonucleoprotein</keyword>
<accession>A0A832ZUK2</accession>
<keyword evidence="5 11" id="KW-0699">rRNA-binding</keyword>
<dbReference type="InterPro" id="IPR023674">
    <property type="entry name" value="Ribosomal_uL1-like"/>
</dbReference>
<dbReference type="EMBL" id="DQVM01000018">
    <property type="protein sequence ID" value="HIQ29112.1"/>
    <property type="molecule type" value="Genomic_DNA"/>
</dbReference>
<dbReference type="InterPro" id="IPR016095">
    <property type="entry name" value="Ribosomal_uL1_3-a/b-sand"/>
</dbReference>
<dbReference type="GO" id="GO:0003735">
    <property type="term" value="F:structural constituent of ribosome"/>
    <property type="evidence" value="ECO:0007669"/>
    <property type="project" value="InterPro"/>
</dbReference>
<dbReference type="Pfam" id="PF00687">
    <property type="entry name" value="Ribosomal_L1"/>
    <property type="match status" value="1"/>
</dbReference>
<comment type="caution">
    <text evidence="12">The sequence shown here is derived from an EMBL/GenBank/DDBJ whole genome shotgun (WGS) entry which is preliminary data.</text>
</comment>
<evidence type="ECO:0000256" key="8">
    <source>
        <dbReference type="ARBA" id="ARBA00022980"/>
    </source>
</evidence>
<evidence type="ECO:0000256" key="10">
    <source>
        <dbReference type="ARBA" id="ARBA00045545"/>
    </source>
</evidence>
<gene>
    <name evidence="11" type="primary">rpl1</name>
    <name evidence="12" type="ORF">EYH45_00950</name>
</gene>
<dbReference type="GO" id="GO:0000049">
    <property type="term" value="F:tRNA binding"/>
    <property type="evidence" value="ECO:0007669"/>
    <property type="project" value="UniProtKB-KW"/>
</dbReference>
<evidence type="ECO:0000256" key="9">
    <source>
        <dbReference type="ARBA" id="ARBA00023274"/>
    </source>
</evidence>
<keyword evidence="7 11" id="KW-0694">RNA-binding</keyword>
<dbReference type="Gene3D" id="3.30.190.20">
    <property type="match status" value="1"/>
</dbReference>
<evidence type="ECO:0000256" key="5">
    <source>
        <dbReference type="ARBA" id="ARBA00022730"/>
    </source>
</evidence>
<dbReference type="InterPro" id="IPR028364">
    <property type="entry name" value="Ribosomal_uL1/biogenesis"/>
</dbReference>